<dbReference type="Proteomes" id="UP000324832">
    <property type="component" value="Unassembled WGS sequence"/>
</dbReference>
<organism evidence="1 2">
    <name type="scientific">Leptidea sinapis</name>
    <dbReference type="NCBI Taxonomy" id="189913"/>
    <lineage>
        <taxon>Eukaryota</taxon>
        <taxon>Metazoa</taxon>
        <taxon>Ecdysozoa</taxon>
        <taxon>Arthropoda</taxon>
        <taxon>Hexapoda</taxon>
        <taxon>Insecta</taxon>
        <taxon>Pterygota</taxon>
        <taxon>Neoptera</taxon>
        <taxon>Endopterygota</taxon>
        <taxon>Lepidoptera</taxon>
        <taxon>Glossata</taxon>
        <taxon>Ditrysia</taxon>
        <taxon>Papilionoidea</taxon>
        <taxon>Pieridae</taxon>
        <taxon>Dismorphiinae</taxon>
        <taxon>Leptidea</taxon>
    </lineage>
</organism>
<keyword evidence="2" id="KW-1185">Reference proteome</keyword>
<dbReference type="AlphaFoldDB" id="A0A5E4QGX1"/>
<reference evidence="1 2" key="1">
    <citation type="submission" date="2017-07" db="EMBL/GenBank/DDBJ databases">
        <authorList>
            <person name="Talla V."/>
            <person name="Backstrom N."/>
        </authorList>
    </citation>
    <scope>NUCLEOTIDE SEQUENCE [LARGE SCALE GENOMIC DNA]</scope>
</reference>
<evidence type="ECO:0000313" key="2">
    <source>
        <dbReference type="Proteomes" id="UP000324832"/>
    </source>
</evidence>
<dbReference type="InterPro" id="IPR038602">
    <property type="entry name" value="Mite_allergen_7_sf"/>
</dbReference>
<dbReference type="EMBL" id="FZQP02003222">
    <property type="protein sequence ID" value="VVC97536.1"/>
    <property type="molecule type" value="Genomic_DNA"/>
</dbReference>
<gene>
    <name evidence="1" type="ORF">LSINAPIS_LOCUS8788</name>
</gene>
<evidence type="ECO:0000313" key="1">
    <source>
        <dbReference type="EMBL" id="VVC97536.1"/>
    </source>
</evidence>
<proteinExistence type="predicted"/>
<sequence>MIADVNVGLAIENDVFTFINPGIEFIHDEVLVKLSWPSPKRNGGYDFTTTEQLAKHIDDLPLTAAVSLPLYALLREKLKRHLEQVLQQATSVSDLVCCNPTFDGSSMVDDLAQHGNRVVDMILINMRRTLLQTRREVLELPPLHATFLHKIGSVSFVGRFESENGWLKNLATVNRISDVSVTRPDPMKTSFRYRIKALGVGCGGRIAASFSENRVHLSVWTCT</sequence>
<protein>
    <submittedName>
        <fullName evidence="1">Uncharacterized protein</fullName>
    </submittedName>
</protein>
<accession>A0A5E4QGX1</accession>
<name>A0A5E4QGX1_9NEOP</name>
<dbReference type="Gene3D" id="3.15.10.50">
    <property type="match status" value="1"/>
</dbReference>